<keyword evidence="3" id="KW-1185">Reference proteome</keyword>
<feature type="compositionally biased region" description="Basic and acidic residues" evidence="1">
    <location>
        <begin position="99"/>
        <end position="109"/>
    </location>
</feature>
<protein>
    <submittedName>
        <fullName evidence="2">Uncharacterized protein</fullName>
    </submittedName>
</protein>
<sequence length="109" mass="12494">MRYRNQKLVTNAKVVSYETVTSQHRPLICTMKITPPNHKRAERCGPARMRWWRLREREAAVNSLIQLPPITNVDGTWQRATLQPLAYNSAPPNQVGGRSTEELGSGRRK</sequence>
<name>A0A016US98_9BILA</name>
<comment type="caution">
    <text evidence="2">The sequence shown here is derived from an EMBL/GenBank/DDBJ whole genome shotgun (WGS) entry which is preliminary data.</text>
</comment>
<evidence type="ECO:0000256" key="1">
    <source>
        <dbReference type="SAM" id="MobiDB-lite"/>
    </source>
</evidence>
<organism evidence="2 3">
    <name type="scientific">Ancylostoma ceylanicum</name>
    <dbReference type="NCBI Taxonomy" id="53326"/>
    <lineage>
        <taxon>Eukaryota</taxon>
        <taxon>Metazoa</taxon>
        <taxon>Ecdysozoa</taxon>
        <taxon>Nematoda</taxon>
        <taxon>Chromadorea</taxon>
        <taxon>Rhabditida</taxon>
        <taxon>Rhabditina</taxon>
        <taxon>Rhabditomorpha</taxon>
        <taxon>Strongyloidea</taxon>
        <taxon>Ancylostomatidae</taxon>
        <taxon>Ancylostomatinae</taxon>
        <taxon>Ancylostoma</taxon>
    </lineage>
</organism>
<dbReference type="AlphaFoldDB" id="A0A016US98"/>
<accession>A0A016US98</accession>
<proteinExistence type="predicted"/>
<reference evidence="3" key="1">
    <citation type="journal article" date="2015" name="Nat. Genet.">
        <title>The genome and transcriptome of the zoonotic hookworm Ancylostoma ceylanicum identify infection-specific gene families.</title>
        <authorList>
            <person name="Schwarz E.M."/>
            <person name="Hu Y."/>
            <person name="Antoshechkin I."/>
            <person name="Miller M.M."/>
            <person name="Sternberg P.W."/>
            <person name="Aroian R.V."/>
        </authorList>
    </citation>
    <scope>NUCLEOTIDE SEQUENCE</scope>
    <source>
        <strain evidence="3">HY135</strain>
    </source>
</reference>
<dbReference type="Proteomes" id="UP000024635">
    <property type="component" value="Unassembled WGS sequence"/>
</dbReference>
<evidence type="ECO:0000313" key="3">
    <source>
        <dbReference type="Proteomes" id="UP000024635"/>
    </source>
</evidence>
<feature type="region of interest" description="Disordered" evidence="1">
    <location>
        <begin position="86"/>
        <end position="109"/>
    </location>
</feature>
<evidence type="ECO:0000313" key="2">
    <source>
        <dbReference type="EMBL" id="EYC17368.1"/>
    </source>
</evidence>
<dbReference type="EMBL" id="JARK01001367">
    <property type="protein sequence ID" value="EYC17368.1"/>
    <property type="molecule type" value="Genomic_DNA"/>
</dbReference>
<dbReference type="OrthoDB" id="5851712at2759"/>
<gene>
    <name evidence="2" type="primary">Acey_s0031.g2430</name>
    <name evidence="2" type="ORF">Y032_0031g2430</name>
</gene>